<dbReference type="NCBIfam" id="TIGR02123">
    <property type="entry name" value="TRAP_fused"/>
    <property type="match status" value="1"/>
</dbReference>
<feature type="transmembrane region" description="Helical" evidence="2">
    <location>
        <begin position="834"/>
        <end position="850"/>
    </location>
</feature>
<keyword evidence="1" id="KW-0813">Transport</keyword>
<dbReference type="PANTHER" id="PTHR43849">
    <property type="entry name" value="BLL3936 PROTEIN"/>
    <property type="match status" value="1"/>
</dbReference>
<evidence type="ECO:0000259" key="3">
    <source>
        <dbReference type="Pfam" id="PF06808"/>
    </source>
</evidence>
<dbReference type="InterPro" id="IPR011853">
    <property type="entry name" value="TRAP_DctM-Dct_fused"/>
</dbReference>
<dbReference type="PANTHER" id="PTHR43849:SF2">
    <property type="entry name" value="BLL3936 PROTEIN"/>
    <property type="match status" value="1"/>
</dbReference>
<comment type="caution">
    <text evidence="4">The sequence shown here is derived from an EMBL/GenBank/DDBJ whole genome shotgun (WGS) entry which is preliminary data.</text>
</comment>
<proteinExistence type="predicted"/>
<keyword evidence="2" id="KW-0472">Membrane</keyword>
<dbReference type="GO" id="GO:0022857">
    <property type="term" value="F:transmembrane transporter activity"/>
    <property type="evidence" value="ECO:0007669"/>
    <property type="project" value="UniProtKB-UniRule"/>
</dbReference>
<organism evidence="4">
    <name type="scientific">Sedimenticola thiotaurini</name>
    <dbReference type="NCBI Taxonomy" id="1543721"/>
    <lineage>
        <taxon>Bacteria</taxon>
        <taxon>Pseudomonadati</taxon>
        <taxon>Pseudomonadota</taxon>
        <taxon>Gammaproteobacteria</taxon>
        <taxon>Chromatiales</taxon>
        <taxon>Sedimenticolaceae</taxon>
        <taxon>Sedimenticola</taxon>
    </lineage>
</organism>
<feature type="transmembrane region" description="Helical" evidence="2">
    <location>
        <begin position="71"/>
        <end position="87"/>
    </location>
</feature>
<dbReference type="InterPro" id="IPR021814">
    <property type="entry name" value="DUF3394"/>
</dbReference>
<feature type="transmembrane region" description="Helical" evidence="2">
    <location>
        <begin position="674"/>
        <end position="693"/>
    </location>
</feature>
<feature type="transmembrane region" description="Helical" evidence="2">
    <location>
        <begin position="129"/>
        <end position="145"/>
    </location>
</feature>
<feature type="transmembrane region" description="Helical" evidence="2">
    <location>
        <begin position="397"/>
        <end position="416"/>
    </location>
</feature>
<feature type="transmembrane region" description="Helical" evidence="2">
    <location>
        <begin position="705"/>
        <end position="725"/>
    </location>
</feature>
<dbReference type="EMBL" id="DRKP01000117">
    <property type="protein sequence ID" value="HEB96777.1"/>
    <property type="molecule type" value="Genomic_DNA"/>
</dbReference>
<keyword evidence="1" id="KW-0997">Cell inner membrane</keyword>
<feature type="transmembrane region" description="Helical" evidence="2">
    <location>
        <begin position="647"/>
        <end position="668"/>
    </location>
</feature>
<feature type="transmembrane region" description="Helical" evidence="2">
    <location>
        <begin position="366"/>
        <end position="385"/>
    </location>
</feature>
<feature type="transmembrane region" description="Helical" evidence="2">
    <location>
        <begin position="470"/>
        <end position="487"/>
    </location>
</feature>
<feature type="transmembrane region" description="Helical" evidence="2">
    <location>
        <begin position="444"/>
        <end position="464"/>
    </location>
</feature>
<evidence type="ECO:0000256" key="2">
    <source>
        <dbReference type="SAM" id="Phobius"/>
    </source>
</evidence>
<feature type="transmembrane region" description="Helical" evidence="2">
    <location>
        <begin position="37"/>
        <end position="65"/>
    </location>
</feature>
<feature type="transmembrane region" description="Helical" evidence="2">
    <location>
        <begin position="556"/>
        <end position="574"/>
    </location>
</feature>
<feature type="transmembrane region" description="Helical" evidence="2">
    <location>
        <begin position="99"/>
        <end position="117"/>
    </location>
</feature>
<feature type="transmembrane region" description="Helical" evidence="2">
    <location>
        <begin position="327"/>
        <end position="346"/>
    </location>
</feature>
<sequence>MSANENGANSITDKELQEMIAETDTGARNPIGTAGKILFAVPLAWSLFQLWYASPLPFIVGFGVFNDTEARAIHLAFALFLTFTAYPASKRSPRDHIPLLDWVFAFLGAAAAAYIYVNYEHLSGRSGAPLTQDLVIGVVGMLLLLEATRRALGPPLMIVAIVFLVYTFGGPYMPDVIAHKGQSLTKVISHQWLTTEGVFGVALGVSTSFVFLFVLFGAMLEQAGAGNYFIKMAFALLGHMRGGPAKAAVVSSAATGLISGSSIANVATTGTFTIPLMKRVGFPGTKAGAVEVAASTNGQLTPPVMGAAAFLMIEYVGISYIEVIKHAFLPAIISYIALVYIVHLEALKAGMKGLPKRTHSTLLQKLMTFAGIVAGVSAIGLVTYYGIGWIKTYAGDAALYIVGALVLAVYLGLLKFSARYPELEMDDPNSPLLELPEAGPTVKVGLYFLLPIVVLMWCLVVERFSPGLSAFWATLFMIFIVVTQRPLQAMFRGEPGDGKWLQGFDECVQGLVMGARNMIGIGVATAAAGIVVGTITLTGIGQVMVEFVEFVSGGNLMAALLFTAAICIILGMGLPTTANYIVVSSLMAPVVVTLASANGMIVPLVAVHMFVFYFGILADDTPPVGLAAFAAAAIAKSDPIKTGIQGFTYDIRTAILPFLFIFNTQLLMIGIGNWFELILVITSATIAMLLFAAATQGYWLTKSRWWESIALLLVAFTLFRPGFWWDMVYAPVHRIEPTDIVRIAEELPNEANLQMMVAGENVDGKYVRRTILLPMGPSAPGKDRLAYAGMEVRMDGDKVIVDNVVFGSPAQDAGLDFDWEIVNLQVAADRPPKQLMFIPALILLAFVWMTQRRRHRETTAEEAAATA</sequence>
<comment type="subcellular location">
    <subcellularLocation>
        <location evidence="1">Cell inner membrane</location>
        <topology evidence="1">Multi-pass membrane protein</topology>
    </subcellularLocation>
</comment>
<keyword evidence="1" id="KW-1003">Cell membrane</keyword>
<feature type="transmembrane region" description="Helical" evidence="2">
    <location>
        <begin position="198"/>
        <end position="220"/>
    </location>
</feature>
<dbReference type="Pfam" id="PF06808">
    <property type="entry name" value="DctM"/>
    <property type="match status" value="1"/>
</dbReference>
<gene>
    <name evidence="4" type="ORF">ENI96_10155</name>
</gene>
<evidence type="ECO:0000313" key="4">
    <source>
        <dbReference type="EMBL" id="HEB96777.1"/>
    </source>
</evidence>
<feature type="transmembrane region" description="Helical" evidence="2">
    <location>
        <begin position="586"/>
        <end position="606"/>
    </location>
</feature>
<feature type="domain" description="TRAP C4-dicarboxylate transport system permease DctM subunit" evidence="3">
    <location>
        <begin position="139"/>
        <end position="411"/>
    </location>
</feature>
<name>A0A831RJZ6_9GAMM</name>
<keyword evidence="2" id="KW-1133">Transmembrane helix</keyword>
<dbReference type="Pfam" id="PF11874">
    <property type="entry name" value="DUF3394"/>
    <property type="match status" value="1"/>
</dbReference>
<feature type="transmembrane region" description="Helical" evidence="2">
    <location>
        <begin position="152"/>
        <end position="169"/>
    </location>
</feature>
<protein>
    <submittedName>
        <fullName evidence="4">TRAP transporter fused permease subunit</fullName>
    </submittedName>
</protein>
<keyword evidence="2" id="KW-0812">Transmembrane</keyword>
<dbReference type="Proteomes" id="UP000886251">
    <property type="component" value="Unassembled WGS sequence"/>
</dbReference>
<reference evidence="4" key="1">
    <citation type="journal article" date="2020" name="mSystems">
        <title>Genome- and Community-Level Interaction Insights into Carbon Utilization and Element Cycling Functions of Hydrothermarchaeota in Hydrothermal Sediment.</title>
        <authorList>
            <person name="Zhou Z."/>
            <person name="Liu Y."/>
            <person name="Xu W."/>
            <person name="Pan J."/>
            <person name="Luo Z.H."/>
            <person name="Li M."/>
        </authorList>
    </citation>
    <scope>NUCLEOTIDE SEQUENCE [LARGE SCALE GENOMIC DNA]</scope>
    <source>
        <strain evidence="4">HyVt-443</strain>
    </source>
</reference>
<evidence type="ECO:0000256" key="1">
    <source>
        <dbReference type="RuleBase" id="RU369079"/>
    </source>
</evidence>
<dbReference type="InterPro" id="IPR010656">
    <property type="entry name" value="DctM"/>
</dbReference>
<accession>A0A831RJZ6</accession>
<dbReference type="GO" id="GO:0005886">
    <property type="term" value="C:plasma membrane"/>
    <property type="evidence" value="ECO:0007669"/>
    <property type="project" value="UniProtKB-SubCell"/>
</dbReference>
<feature type="transmembrane region" description="Helical" evidence="2">
    <location>
        <begin position="519"/>
        <end position="544"/>
    </location>
</feature>
<dbReference type="AlphaFoldDB" id="A0A831RJZ6"/>
<comment type="function">
    <text evidence="1">Part of the tripartite ATP-independent periplasmic (TRAP) transport system.</text>
</comment>